<dbReference type="PROSITE" id="PS51257">
    <property type="entry name" value="PROKAR_LIPOPROTEIN"/>
    <property type="match status" value="1"/>
</dbReference>
<protein>
    <recommendedName>
        <fullName evidence="4">Lipoprotein</fullName>
    </recommendedName>
</protein>
<name>A0A943I0U9_9FIRM</name>
<evidence type="ECO:0000256" key="1">
    <source>
        <dbReference type="SAM" id="SignalP"/>
    </source>
</evidence>
<organism evidence="2 3">
    <name type="scientific">Acidaminococcus intestini</name>
    <dbReference type="NCBI Taxonomy" id="187327"/>
    <lineage>
        <taxon>Bacteria</taxon>
        <taxon>Bacillati</taxon>
        <taxon>Bacillota</taxon>
        <taxon>Negativicutes</taxon>
        <taxon>Acidaminococcales</taxon>
        <taxon>Acidaminococcaceae</taxon>
        <taxon>Acidaminococcus</taxon>
    </lineage>
</organism>
<keyword evidence="1" id="KW-0732">Signal</keyword>
<accession>A0A943I0U9</accession>
<proteinExistence type="predicted"/>
<feature type="signal peptide" evidence="1">
    <location>
        <begin position="1"/>
        <end position="26"/>
    </location>
</feature>
<dbReference type="Proteomes" id="UP000754226">
    <property type="component" value="Unassembled WGS sequence"/>
</dbReference>
<feature type="chain" id="PRO_5038059669" description="Lipoprotein" evidence="1">
    <location>
        <begin position="27"/>
        <end position="265"/>
    </location>
</feature>
<gene>
    <name evidence="2" type="ORF">KHX13_02765</name>
</gene>
<dbReference type="EMBL" id="JAGZCZ010000003">
    <property type="protein sequence ID" value="MBS5519245.1"/>
    <property type="molecule type" value="Genomic_DNA"/>
</dbReference>
<dbReference type="AlphaFoldDB" id="A0A943I0U9"/>
<sequence>MRKILRPFFFLVCVLALLTAGCGEKAAVPKIEPVQYPGWIEVNLDPDARFSVPSAFFVETEAIRQKMESGEMDPYVKTLLEKDRAQYSQKGSIVLVTTDQGAAFLADGSHAARITFQTVGSPMKLPRYGQNLGMDEKALKEFGTATMDGIKFSDGKSLPDGYTVTYSNWSPMKTEIINGVEHLFTAYDKTILKEGVALVTVRILRWTFLNNDRIHILTASYPKKEEAYWNDDGRKLKNIVRTLAIVPSKSAAEESFPDKVKALLP</sequence>
<evidence type="ECO:0000313" key="3">
    <source>
        <dbReference type="Proteomes" id="UP000754226"/>
    </source>
</evidence>
<comment type="caution">
    <text evidence="2">The sequence shown here is derived from an EMBL/GenBank/DDBJ whole genome shotgun (WGS) entry which is preliminary data.</text>
</comment>
<evidence type="ECO:0008006" key="4">
    <source>
        <dbReference type="Google" id="ProtNLM"/>
    </source>
</evidence>
<reference evidence="2" key="1">
    <citation type="submission" date="2021-02" db="EMBL/GenBank/DDBJ databases">
        <title>Infant gut strain persistence is associated with maternal origin, phylogeny, and functional potential including surface adhesion and iron acquisition.</title>
        <authorList>
            <person name="Lou Y.C."/>
        </authorList>
    </citation>
    <scope>NUCLEOTIDE SEQUENCE</scope>
    <source>
        <strain evidence="2">L3_106_000M1_dasL3_106_000M1_concoct_15</strain>
    </source>
</reference>
<evidence type="ECO:0000313" key="2">
    <source>
        <dbReference type="EMBL" id="MBS5519245.1"/>
    </source>
</evidence>